<dbReference type="CDD" id="cd12215">
    <property type="entry name" value="ChiC_BD"/>
    <property type="match status" value="1"/>
</dbReference>
<protein>
    <submittedName>
        <fullName evidence="4">Glycosyl hydrolase family 18</fullName>
    </submittedName>
</protein>
<dbReference type="RefSeq" id="WP_129185024.1">
    <property type="nucleotide sequence ID" value="NZ_JAGIOG010000001.1"/>
</dbReference>
<dbReference type="SMART" id="SM00495">
    <property type="entry name" value="ChtBD3"/>
    <property type="match status" value="2"/>
</dbReference>
<comment type="caution">
    <text evidence="4">The sequence shown here is derived from an EMBL/GenBank/DDBJ whole genome shotgun (WGS) entry which is preliminary data.</text>
</comment>
<dbReference type="Pfam" id="PF00704">
    <property type="entry name" value="Glyco_hydro_18"/>
    <property type="match status" value="1"/>
</dbReference>
<dbReference type="InterPro" id="IPR001223">
    <property type="entry name" value="Glyco_hydro18_cat"/>
</dbReference>
<sequence>MGRFDGRRLSLPRLAVLVTVIAGLTYAGTSSWRYVQDAQAASSNGAAWYAAYVDATVTPLYEFEQPTTKADRDIVLSFVVASQTSTCEPAWGGAYSLDAASDDLDLDRRIARLRQQGGSVVVSFGGAVNSELSTTCTDPAALVDAYRSVVERYDLRTIDLDIEGAQLGDTTATTRRAVAMKALQVERAKAGKNLRVWLTLPVSPEGLSTEGRQVVAAMLEQKVDLSGVNVMTMDYGASRAKGQSMLDASTAALTATHRQLSQVYARAGQDVGSATLWRRMGATPMVGQNDVPGEIFSIAAARRLSAFAAEKGLGRMSMWSLNRDRTCGANYPDLTVVSNSCSGVNQGSDSFATLLRGTMTGTPDKTEVAPTATPTGKPTGGRDGADMPLADDPSTSPYPIWAQDETYVEGTRVVWHRNAYVAKWWSLGDVPDDPVVDESASPWRLIGPVLPGEKPIVLPVLPVGTYPAWDQDVAYRKGERVMLKGTPFVAKWYSAGTSPDARSTQNEPSPWRQLTDAELRLAAKVAAEGTD</sequence>
<dbReference type="GO" id="GO:0016874">
    <property type="term" value="F:ligase activity"/>
    <property type="evidence" value="ECO:0007669"/>
    <property type="project" value="UniProtKB-KW"/>
</dbReference>
<evidence type="ECO:0000256" key="2">
    <source>
        <dbReference type="SAM" id="MobiDB-lite"/>
    </source>
</evidence>
<dbReference type="GO" id="GO:0005576">
    <property type="term" value="C:extracellular region"/>
    <property type="evidence" value="ECO:0007669"/>
    <property type="project" value="InterPro"/>
</dbReference>
<dbReference type="Gene3D" id="2.10.10.20">
    <property type="entry name" value="Carbohydrate-binding module superfamily 5/12"/>
    <property type="match status" value="2"/>
</dbReference>
<accession>A0A641AHX4</accession>
<dbReference type="GO" id="GO:0004553">
    <property type="term" value="F:hydrolase activity, hydrolyzing O-glycosyl compounds"/>
    <property type="evidence" value="ECO:0007669"/>
    <property type="project" value="InterPro"/>
</dbReference>
<evidence type="ECO:0000313" key="5">
    <source>
        <dbReference type="Proteomes" id="UP001515100"/>
    </source>
</evidence>
<dbReference type="Proteomes" id="UP001515100">
    <property type="component" value="Unassembled WGS sequence"/>
</dbReference>
<keyword evidence="5" id="KW-1185">Reference proteome</keyword>
<name>A0A641AHX4_9ACTN</name>
<dbReference type="PANTHER" id="PTHR42976">
    <property type="entry name" value="BIFUNCTIONAL CHITINASE/LYSOZYME-RELATED"/>
    <property type="match status" value="1"/>
</dbReference>
<evidence type="ECO:0000313" key="4">
    <source>
        <dbReference type="EMBL" id="KAA1373710.1"/>
    </source>
</evidence>
<dbReference type="CDD" id="cd06543">
    <property type="entry name" value="GH18_PF-ChiA-like"/>
    <property type="match status" value="1"/>
</dbReference>
<dbReference type="InterPro" id="IPR017853">
    <property type="entry name" value="GH"/>
</dbReference>
<dbReference type="GO" id="GO:0030246">
    <property type="term" value="F:carbohydrate binding"/>
    <property type="evidence" value="ECO:0007669"/>
    <property type="project" value="InterPro"/>
</dbReference>
<proteinExistence type="predicted"/>
<feature type="region of interest" description="Disordered" evidence="2">
    <location>
        <begin position="360"/>
        <end position="391"/>
    </location>
</feature>
<dbReference type="OrthoDB" id="99456at2"/>
<gene>
    <name evidence="4" type="ORF">ESP62_017295</name>
</gene>
<dbReference type="PANTHER" id="PTHR42976:SF1">
    <property type="entry name" value="GH18 DOMAIN-CONTAINING PROTEIN-RELATED"/>
    <property type="match status" value="1"/>
</dbReference>
<evidence type="ECO:0000256" key="1">
    <source>
        <dbReference type="ARBA" id="ARBA00022801"/>
    </source>
</evidence>
<dbReference type="AlphaFoldDB" id="A0A641AHX4"/>
<reference evidence="4" key="1">
    <citation type="submission" date="2019-09" db="EMBL/GenBank/DDBJ databases">
        <authorList>
            <person name="Li J."/>
        </authorList>
    </citation>
    <scope>NUCLEOTIDE SEQUENCE [LARGE SCALE GENOMIC DNA]</scope>
    <source>
        <strain evidence="4">NRBC 14897</strain>
    </source>
</reference>
<dbReference type="SUPFAM" id="SSF51055">
    <property type="entry name" value="Carbohydrate binding domain"/>
    <property type="match status" value="2"/>
</dbReference>
<dbReference type="InterPro" id="IPR003610">
    <property type="entry name" value="CBM5/12"/>
</dbReference>
<dbReference type="SUPFAM" id="SSF51445">
    <property type="entry name" value="(Trans)glycosidases"/>
    <property type="match status" value="1"/>
</dbReference>
<keyword evidence="1 4" id="KW-0378">Hydrolase</keyword>
<dbReference type="InterPro" id="IPR036573">
    <property type="entry name" value="CBM_sf_5/12"/>
</dbReference>
<dbReference type="InterPro" id="IPR052750">
    <property type="entry name" value="GH18_Chitinase"/>
</dbReference>
<dbReference type="GO" id="GO:0005975">
    <property type="term" value="P:carbohydrate metabolic process"/>
    <property type="evidence" value="ECO:0007669"/>
    <property type="project" value="InterPro"/>
</dbReference>
<feature type="domain" description="Chitin-binding type-3" evidence="3">
    <location>
        <begin position="398"/>
        <end position="446"/>
    </location>
</feature>
<feature type="domain" description="Chitin-binding type-3" evidence="3">
    <location>
        <begin position="466"/>
        <end position="514"/>
    </location>
</feature>
<evidence type="ECO:0000259" key="3">
    <source>
        <dbReference type="SMART" id="SM00495"/>
    </source>
</evidence>
<organism evidence="4 5">
    <name type="scientific">Aeromicrobium fastidiosum</name>
    <dbReference type="NCBI Taxonomy" id="52699"/>
    <lineage>
        <taxon>Bacteria</taxon>
        <taxon>Bacillati</taxon>
        <taxon>Actinomycetota</taxon>
        <taxon>Actinomycetes</taxon>
        <taxon>Propionibacteriales</taxon>
        <taxon>Nocardioidaceae</taxon>
        <taxon>Aeromicrobium</taxon>
    </lineage>
</organism>
<dbReference type="EMBL" id="SDPP02000005">
    <property type="protein sequence ID" value="KAA1373710.1"/>
    <property type="molecule type" value="Genomic_DNA"/>
</dbReference>
<dbReference type="Gene3D" id="3.20.20.80">
    <property type="entry name" value="Glycosidases"/>
    <property type="match status" value="1"/>
</dbReference>